<keyword evidence="1" id="KW-1133">Transmembrane helix</keyword>
<protein>
    <submittedName>
        <fullName evidence="3">PH domain-containing protein</fullName>
    </submittedName>
</protein>
<organism evidence="3 4">
    <name type="scientific">Winogradskyella litorisediminis</name>
    <dbReference type="NCBI Taxonomy" id="1156618"/>
    <lineage>
        <taxon>Bacteria</taxon>
        <taxon>Pseudomonadati</taxon>
        <taxon>Bacteroidota</taxon>
        <taxon>Flavobacteriia</taxon>
        <taxon>Flavobacteriales</taxon>
        <taxon>Flavobacteriaceae</taxon>
        <taxon>Winogradskyella</taxon>
    </lineage>
</organism>
<feature type="transmembrane region" description="Helical" evidence="1">
    <location>
        <begin position="193"/>
        <end position="210"/>
    </location>
</feature>
<dbReference type="RefSeq" id="WP_386127191.1">
    <property type="nucleotide sequence ID" value="NZ_JBHTJL010000003.1"/>
</dbReference>
<dbReference type="InterPro" id="IPR005182">
    <property type="entry name" value="YdbS-like_PH"/>
</dbReference>
<evidence type="ECO:0000313" key="3">
    <source>
        <dbReference type="EMBL" id="MFD1061874.1"/>
    </source>
</evidence>
<keyword evidence="1" id="KW-0472">Membrane</keyword>
<feature type="transmembrane region" description="Helical" evidence="1">
    <location>
        <begin position="20"/>
        <end position="44"/>
    </location>
</feature>
<dbReference type="Pfam" id="PF03703">
    <property type="entry name" value="bPH_2"/>
    <property type="match status" value="3"/>
</dbReference>
<dbReference type="PIRSF" id="PIRSF026631">
    <property type="entry name" value="UCP026631"/>
    <property type="match status" value="1"/>
</dbReference>
<evidence type="ECO:0000256" key="1">
    <source>
        <dbReference type="SAM" id="Phobius"/>
    </source>
</evidence>
<dbReference type="PANTHER" id="PTHR34473:SF2">
    <property type="entry name" value="UPF0699 TRANSMEMBRANE PROTEIN YDBT"/>
    <property type="match status" value="1"/>
</dbReference>
<feature type="transmembrane region" description="Helical" evidence="1">
    <location>
        <begin position="392"/>
        <end position="410"/>
    </location>
</feature>
<dbReference type="Proteomes" id="UP001597013">
    <property type="component" value="Unassembled WGS sequence"/>
</dbReference>
<dbReference type="PANTHER" id="PTHR34473">
    <property type="entry name" value="UPF0699 TRANSMEMBRANE PROTEIN YDBS"/>
    <property type="match status" value="1"/>
</dbReference>
<keyword evidence="1" id="KW-0812">Transmembrane</keyword>
<name>A0ABW3N4L9_9FLAO</name>
<reference evidence="4" key="1">
    <citation type="journal article" date="2019" name="Int. J. Syst. Evol. Microbiol.">
        <title>The Global Catalogue of Microorganisms (GCM) 10K type strain sequencing project: providing services to taxonomists for standard genome sequencing and annotation.</title>
        <authorList>
            <consortium name="The Broad Institute Genomics Platform"/>
            <consortium name="The Broad Institute Genome Sequencing Center for Infectious Disease"/>
            <person name="Wu L."/>
            <person name="Ma J."/>
        </authorList>
    </citation>
    <scope>NUCLEOTIDE SEQUENCE [LARGE SCALE GENOMIC DNA]</scope>
    <source>
        <strain evidence="4">CCUG 62215</strain>
    </source>
</reference>
<feature type="transmembrane region" description="Helical" evidence="1">
    <location>
        <begin position="236"/>
        <end position="260"/>
    </location>
</feature>
<sequence length="499" mass="57038">MSEYNFSIPSRQSSKGIIVIFGYSLYKIVRASIILILAFFFKYFQGGSSGFISIQSLILYGIGTLIIFLCIAILKYLNFKFYVNDSAFVLQDGIINKEEVSINKSKIQNVFIKQNVLQQIINVVSLSIETAGDDSTEIEIKALSRPKALALKGILLKSDKKNEFSIDNVQTEDASVFFKASPKLLFLEGISENHFRSFGIILAFIFGIYSDLKDFFDQLDSKSQVTSWFDLDTESFMGILLFNTGIVFVLIVVSFLLSLIRTFLQNFNLTVSQQSEGFEISKGLFNKVNLSLKTSRIQTTSVVTNRFKKALGLYQLRFTQAMVNKKQKEKFTVIGLKKDNLNSFLSEILPMLNSENIKHKPHKYLMYRIFYISIIPILLLNILFYFFSPEYYLLNIPIMSIIALNAIYHYKKAYFKIDDALITIGSGNFISTVKTVAELHKTQAVSFNQTIFQKRRNLGTLVIYTAGKSLKIPHIPIAFGQQIKNFLLFKVEFENKDWM</sequence>
<feature type="domain" description="YdbS-like PH" evidence="2">
    <location>
        <begin position="76"/>
        <end position="153"/>
    </location>
</feature>
<dbReference type="InterPro" id="IPR014529">
    <property type="entry name" value="UCP026631"/>
</dbReference>
<feature type="domain" description="YdbS-like PH" evidence="2">
    <location>
        <begin position="275"/>
        <end position="345"/>
    </location>
</feature>
<feature type="transmembrane region" description="Helical" evidence="1">
    <location>
        <begin position="365"/>
        <end position="386"/>
    </location>
</feature>
<gene>
    <name evidence="3" type="ORF">ACFQ1Q_01350</name>
</gene>
<comment type="caution">
    <text evidence="3">The sequence shown here is derived from an EMBL/GenBank/DDBJ whole genome shotgun (WGS) entry which is preliminary data.</text>
</comment>
<feature type="domain" description="YdbS-like PH" evidence="2">
    <location>
        <begin position="411"/>
        <end position="486"/>
    </location>
</feature>
<evidence type="ECO:0000313" key="4">
    <source>
        <dbReference type="Proteomes" id="UP001597013"/>
    </source>
</evidence>
<evidence type="ECO:0000259" key="2">
    <source>
        <dbReference type="Pfam" id="PF03703"/>
    </source>
</evidence>
<feature type="transmembrane region" description="Helical" evidence="1">
    <location>
        <begin position="50"/>
        <end position="74"/>
    </location>
</feature>
<dbReference type="EMBL" id="JBHTJL010000003">
    <property type="protein sequence ID" value="MFD1061874.1"/>
    <property type="molecule type" value="Genomic_DNA"/>
</dbReference>
<accession>A0ABW3N4L9</accession>
<keyword evidence="4" id="KW-1185">Reference proteome</keyword>
<proteinExistence type="predicted"/>